<dbReference type="GeneID" id="85305141"/>
<evidence type="ECO:0000313" key="4">
    <source>
        <dbReference type="EMBL" id="KAK1765825.1"/>
    </source>
</evidence>
<evidence type="ECO:0008006" key="6">
    <source>
        <dbReference type="Google" id="ProtNLM"/>
    </source>
</evidence>
<feature type="region of interest" description="Disordered" evidence="1">
    <location>
        <begin position="502"/>
        <end position="549"/>
    </location>
</feature>
<evidence type="ECO:0000256" key="1">
    <source>
        <dbReference type="SAM" id="MobiDB-lite"/>
    </source>
</evidence>
<sequence>MDLIHKQEYRIRDLPTRSVTLFPTRAQVVRDIKGVPLAPGTNEITIQGLSPSVDEDSIKVEGTGSAIISDITFELLPNREIFQEVYPDSDDDKSDDEFEDEDDDDDAPLPEKYGDAVKAVRAKLAVLCDDQRRAQELVASAQSRLNILNGYGKILGQKKAPDFERGLETYRQGREGVFRDQMDGAARDRELTEEINTLVAEENRLLKLEWKEQRKAVKEKEKIKKEKERAREKERLREAERLSEKRRIRKERQSFWPRFCWTARITLDAVSFTPSSSRRSSIASASDIVKVVPEKETASAEHPDASTFTCDLSLSYVTSSAWWSPSYDLALTTTSNTALLCFDAQLTNRTSENWANCKLVLSTSQTTFSGIQDAIPALVPWRVRLGAKGFGLKASDVLDSREERAEKGGWLAQQNAWGVQKSRNHLYGLGDHGDILPSARGLTLPPPPPCPALPASDVFESARGRQQQQLQQQQLQQQQLQQQQQQTLLPYVSQATEDLFGSAQESKKMSRKAGGPSKGLTSNPFAPGNAYGAEPSYMESPEQDDAETMLNRDPELAFQESEFEETGMTTTYDLPGLKTLNTSSTASKQRVARISFSSVAFSHTIVAKYRPVAYLKAKLRNASKLTLLKGPVGLSLDGSFIGRSTLPRCSAGDIFTTSLGIDPAIKVSYPKPDVKRSTSGLFTKEDSFVYTRTITISNTRASSAKPINLVALDQVPVSEDDKLRIEVMNPRGMTVGSNGVAAGLPGKEGKDGKDWGRATAALKKAGEVSWNVVLNPGRSVKLALEYEVALPAGDHVIQC</sequence>
<evidence type="ECO:0000259" key="3">
    <source>
        <dbReference type="Pfam" id="PF13600"/>
    </source>
</evidence>
<gene>
    <name evidence="4" type="ORF">QBC33DRAFT_117680</name>
</gene>
<feature type="region of interest" description="Disordered" evidence="1">
    <location>
        <begin position="438"/>
        <end position="470"/>
    </location>
</feature>
<dbReference type="EMBL" id="MU839013">
    <property type="protein sequence ID" value="KAK1765825.1"/>
    <property type="molecule type" value="Genomic_DNA"/>
</dbReference>
<dbReference type="InterPro" id="IPR037291">
    <property type="entry name" value="DUF4139"/>
</dbReference>
<dbReference type="PANTHER" id="PTHR31005">
    <property type="entry name" value="DUF4139 DOMAIN-CONTAINING PROTEIN"/>
    <property type="match status" value="1"/>
</dbReference>
<feature type="region of interest" description="Disordered" evidence="1">
    <location>
        <begin position="84"/>
        <end position="111"/>
    </location>
</feature>
<dbReference type="AlphaFoldDB" id="A0AAJ0FM66"/>
<reference evidence="4" key="1">
    <citation type="submission" date="2023-06" db="EMBL/GenBank/DDBJ databases">
        <title>Genome-scale phylogeny and comparative genomics of the fungal order Sordariales.</title>
        <authorList>
            <consortium name="Lawrence Berkeley National Laboratory"/>
            <person name="Hensen N."/>
            <person name="Bonometti L."/>
            <person name="Westerberg I."/>
            <person name="Brannstrom I.O."/>
            <person name="Guillou S."/>
            <person name="Cros-Aarteil S."/>
            <person name="Calhoun S."/>
            <person name="Haridas S."/>
            <person name="Kuo A."/>
            <person name="Mondo S."/>
            <person name="Pangilinan J."/>
            <person name="Riley R."/>
            <person name="Labutti K."/>
            <person name="Andreopoulos B."/>
            <person name="Lipzen A."/>
            <person name="Chen C."/>
            <person name="Yanf M."/>
            <person name="Daum C."/>
            <person name="Ng V."/>
            <person name="Clum A."/>
            <person name="Steindorff A."/>
            <person name="Ohm R."/>
            <person name="Martin F."/>
            <person name="Silar P."/>
            <person name="Natvig D."/>
            <person name="Lalanne C."/>
            <person name="Gautier V."/>
            <person name="Ament-Velasquez S.L."/>
            <person name="Kruys A."/>
            <person name="Hutchinson M.I."/>
            <person name="Powell A.J."/>
            <person name="Barry K."/>
            <person name="Miller A.N."/>
            <person name="Grigoriev I.V."/>
            <person name="Debuchy R."/>
            <person name="Gladieux P."/>
            <person name="Thoren M.H."/>
            <person name="Johannesson H."/>
        </authorList>
    </citation>
    <scope>NUCLEOTIDE SEQUENCE</scope>
    <source>
        <strain evidence="4">8032-3</strain>
    </source>
</reference>
<dbReference type="InterPro" id="IPR011935">
    <property type="entry name" value="CHP02231"/>
</dbReference>
<organism evidence="4 5">
    <name type="scientific">Phialemonium atrogriseum</name>
    <dbReference type="NCBI Taxonomy" id="1093897"/>
    <lineage>
        <taxon>Eukaryota</taxon>
        <taxon>Fungi</taxon>
        <taxon>Dikarya</taxon>
        <taxon>Ascomycota</taxon>
        <taxon>Pezizomycotina</taxon>
        <taxon>Sordariomycetes</taxon>
        <taxon>Sordariomycetidae</taxon>
        <taxon>Cephalothecales</taxon>
        <taxon>Cephalothecaceae</taxon>
        <taxon>Phialemonium</taxon>
    </lineage>
</organism>
<proteinExistence type="predicted"/>
<dbReference type="Proteomes" id="UP001244011">
    <property type="component" value="Unassembled WGS sequence"/>
</dbReference>
<feature type="compositionally biased region" description="Acidic residues" evidence="1">
    <location>
        <begin position="87"/>
        <end position="108"/>
    </location>
</feature>
<dbReference type="Pfam" id="PF13600">
    <property type="entry name" value="DUF4140"/>
    <property type="match status" value="1"/>
</dbReference>
<feature type="domain" description="DUF4140" evidence="3">
    <location>
        <begin position="19"/>
        <end position="148"/>
    </location>
</feature>
<evidence type="ECO:0000313" key="5">
    <source>
        <dbReference type="Proteomes" id="UP001244011"/>
    </source>
</evidence>
<keyword evidence="5" id="KW-1185">Reference proteome</keyword>
<accession>A0AAJ0FM66</accession>
<feature type="region of interest" description="Disordered" evidence="1">
    <location>
        <begin position="219"/>
        <end position="243"/>
    </location>
</feature>
<dbReference type="NCBIfam" id="TIGR02231">
    <property type="entry name" value="mucoidy inhibitor MuiA family protein"/>
    <property type="match status" value="1"/>
</dbReference>
<name>A0AAJ0FM66_9PEZI</name>
<protein>
    <recommendedName>
        <fullName evidence="6">Mucoidy inhibitor-like protein</fullName>
    </recommendedName>
</protein>
<dbReference type="InterPro" id="IPR025554">
    <property type="entry name" value="DUF4140"/>
</dbReference>
<comment type="caution">
    <text evidence="4">The sequence shown here is derived from an EMBL/GenBank/DDBJ whole genome shotgun (WGS) entry which is preliminary data.</text>
</comment>
<dbReference type="RefSeq" id="XP_060282038.1">
    <property type="nucleotide sequence ID" value="XM_060421954.1"/>
</dbReference>
<feature type="domain" description="DUF4139" evidence="2">
    <location>
        <begin position="312"/>
        <end position="791"/>
    </location>
</feature>
<dbReference type="Pfam" id="PF13598">
    <property type="entry name" value="DUF4139"/>
    <property type="match status" value="1"/>
</dbReference>
<dbReference type="PANTHER" id="PTHR31005:SF8">
    <property type="entry name" value="DUF4139 DOMAIN-CONTAINING PROTEIN"/>
    <property type="match status" value="1"/>
</dbReference>
<evidence type="ECO:0000259" key="2">
    <source>
        <dbReference type="Pfam" id="PF13598"/>
    </source>
</evidence>